<evidence type="ECO:0000313" key="2">
    <source>
        <dbReference type="EMBL" id="RYU93068.1"/>
    </source>
</evidence>
<name>A0A4Q5LTU9_9BACT</name>
<dbReference type="GO" id="GO:0008218">
    <property type="term" value="P:bioluminescence"/>
    <property type="evidence" value="ECO:0007669"/>
    <property type="project" value="InterPro"/>
</dbReference>
<comment type="caution">
    <text evidence="2">The sequence shown here is derived from an EMBL/GenBank/DDBJ whole genome shotgun (WGS) entry which is preliminary data.</text>
</comment>
<evidence type="ECO:0000313" key="3">
    <source>
        <dbReference type="Proteomes" id="UP000293162"/>
    </source>
</evidence>
<dbReference type="OrthoDB" id="1522941at2"/>
<reference evidence="2 3" key="1">
    <citation type="submission" date="2019-02" db="EMBL/GenBank/DDBJ databases">
        <title>Bacterial novel species Emticicia sp. 17J42-9 isolated from soil.</title>
        <authorList>
            <person name="Jung H.-Y."/>
        </authorList>
    </citation>
    <scope>NUCLEOTIDE SEQUENCE [LARGE SCALE GENOMIC DNA]</scope>
    <source>
        <strain evidence="2 3">17J42-9</strain>
    </source>
</reference>
<organism evidence="2 3">
    <name type="scientific">Emticicia agri</name>
    <dbReference type="NCBI Taxonomy" id="2492393"/>
    <lineage>
        <taxon>Bacteria</taxon>
        <taxon>Pseudomonadati</taxon>
        <taxon>Bacteroidota</taxon>
        <taxon>Cytophagia</taxon>
        <taxon>Cytophagales</taxon>
        <taxon>Leadbetterellaceae</taxon>
        <taxon>Emticicia</taxon>
    </lineage>
</organism>
<sequence length="339" mass="38640">MQLKDLILTFSQLGDFILDEKNTELLKQWSSASRNENAWFTEDNVKLALSNTAKYYLSKESLENFIAANHIETNISPKKVGIVMAGNIPVVGFHDLLCVVLSGNIALAKLSSSDSVLMRLLILKLYEINQELKELIQVADKLNIAEAMIATGSDNTAKHFEYYFAKVPHIIRKNRTSVAILTGEESRTELANLGNDIFQYFGLGCRNVSKLFVPKGYTFDKFYESIEYWSTIRIHHKYNNNYDYNKSVLLVNRIPHLDNGFLLLREDTALVSAISVCHFEYYDNETHLNQLIDGHKNKIQCIVSNEGRYENSFKFGEAQSPNLNDFADGVNTIQFLKQI</sequence>
<proteinExistence type="predicted"/>
<dbReference type="AlphaFoldDB" id="A0A4Q5LTU9"/>
<dbReference type="RefSeq" id="WP_130023761.1">
    <property type="nucleotide sequence ID" value="NZ_SEWF01000057.1"/>
</dbReference>
<evidence type="ECO:0000256" key="1">
    <source>
        <dbReference type="ARBA" id="ARBA00022857"/>
    </source>
</evidence>
<dbReference type="Proteomes" id="UP000293162">
    <property type="component" value="Unassembled WGS sequence"/>
</dbReference>
<dbReference type="EMBL" id="SEWF01000057">
    <property type="protein sequence ID" value="RYU93068.1"/>
    <property type="molecule type" value="Genomic_DNA"/>
</dbReference>
<dbReference type="InterPro" id="IPR008670">
    <property type="entry name" value="CoA_reduct_LuxC"/>
</dbReference>
<keyword evidence="1" id="KW-0521">NADP</keyword>
<dbReference type="Pfam" id="PF05893">
    <property type="entry name" value="LuxC"/>
    <property type="match status" value="1"/>
</dbReference>
<gene>
    <name evidence="2" type="ORF">EWM59_23845</name>
</gene>
<protein>
    <submittedName>
        <fullName evidence="2">Acyl-CoA reductase</fullName>
    </submittedName>
</protein>
<dbReference type="GO" id="GO:0003995">
    <property type="term" value="F:acyl-CoA dehydrogenase activity"/>
    <property type="evidence" value="ECO:0007669"/>
    <property type="project" value="InterPro"/>
</dbReference>
<keyword evidence="3" id="KW-1185">Reference proteome</keyword>
<accession>A0A4Q5LTU9</accession>